<dbReference type="GeneID" id="117648046"/>
<feature type="transmembrane region" description="Helical" evidence="12">
    <location>
        <begin position="720"/>
        <end position="741"/>
    </location>
</feature>
<name>A0A6P8ZQM1_THRPL</name>
<evidence type="ECO:0000313" key="14">
    <source>
        <dbReference type="RefSeq" id="XP_034246094.1"/>
    </source>
</evidence>
<dbReference type="GO" id="GO:0015252">
    <property type="term" value="F:proton channel activity"/>
    <property type="evidence" value="ECO:0007669"/>
    <property type="project" value="InterPro"/>
</dbReference>
<dbReference type="InterPro" id="IPR004878">
    <property type="entry name" value="Otopetrin"/>
</dbReference>
<reference evidence="14 15" key="1">
    <citation type="submission" date="2025-04" db="UniProtKB">
        <authorList>
            <consortium name="RefSeq"/>
        </authorList>
    </citation>
    <scope>IDENTIFICATION</scope>
    <source>
        <tissue evidence="14 15">Total insect</tissue>
    </source>
</reference>
<evidence type="ECO:0000256" key="7">
    <source>
        <dbReference type="ARBA" id="ARBA00022989"/>
    </source>
</evidence>
<accession>A0A6P8ZQM1</accession>
<feature type="transmembrane region" description="Helical" evidence="12">
    <location>
        <begin position="653"/>
        <end position="673"/>
    </location>
</feature>
<comment type="subcellular location">
    <subcellularLocation>
        <location evidence="1">Cell membrane</location>
        <topology evidence="1">Multi-pass membrane protein</topology>
    </subcellularLocation>
</comment>
<keyword evidence="6" id="KW-0375">Hydrogen ion transport</keyword>
<feature type="transmembrane region" description="Helical" evidence="12">
    <location>
        <begin position="370"/>
        <end position="392"/>
    </location>
</feature>
<dbReference type="PANTHER" id="PTHR21522">
    <property type="entry name" value="PROTON CHANNEL OTOP"/>
    <property type="match status" value="1"/>
</dbReference>
<protein>
    <submittedName>
        <fullName evidence="14 15">Uncharacterized protein LOC117648046 isoform X1</fullName>
    </submittedName>
</protein>
<sequence>MQQCPYLQEMKERLVLQGADPEQLLLVTTKTIKTVKTMDKDVLEVHQDPAVGTVVKLNAGGYGQHTSPAHIPLISREPRAHDHTIPKNAKTSLFIILSFIYAKLLVVVCIAFVVSEVANNALPLFYYEGFFSYLYGASIFFLLYVFCFLLQESACCAGSPDAAERERLKRETAASRQREKDRQKAAKEKEKADKDKAKKDKKDDKGKGGKGDAGAPPAPPQPDAPAGAKQALYPRQEGYPRKMRDVVKMKQQQHQPQQEPLLVGQSAVYCQDAVEMEGGLDRPVGRKRKTSQNNSSHGSFFLRVGAIAFGLGTMIYTGLEFGTFFETPMSSTKCYNILRGLNPLLQMVFTFMQMYFIFMNSRLNIHRFKVIARFGLMHIVATNICVWIRTLMLESIKEISVYMALSDQGKQALLTTHATPLFYGNGKGLSGLGLGKSLSTTGKTGGTNYGQTGGGYGQTGGNYGQPGAGGIISGYGANDLVETFQPNPLRSANMVVSTVATAGSYAVKAAQTTMSTLASTAATTLRTLPTTLSTSTTTTSTTTTTLPPSSTTPFLTTLASTAASTLVSTTTSTTPQSVLRQTFATMMPDAPRMPFDHDAGIKMGGNDEMGGTLPVAEALKALAFNLTGQRMLDSESCVRINIMGNIVRDAAPYLYPFIIEYCLIGAAVVYIMWRHIGYNPRYVTEEDLEQRLEAMLSQRAVAIARAQHGRVDCVGASKGLFFGLLLLVGSLICLILFFVLIRHPELGILAIYLADCSHSIVMVLSILAIIIGFCSNNCCVDSFGYLSCEQQDQDHEQFEMEQRDEDNDTDNELEHLAQHVRHEPFNMVQSLKFKRDEQSDLNDILLRVSAFGLFIYATFSVIAGSLLATKKEPNMLVTVTSALSVLQVVLQLLFIADVSRRRVHLPEHDRSKPGRQIVTFLLICNVAMWVIYTFEMQKVAANPVQLDFYGYLTWALVQRFTLPLCVFHRFHSAVTLAEIWKTSYKARLE</sequence>
<feature type="transmembrane region" description="Helical" evidence="12">
    <location>
        <begin position="844"/>
        <end position="869"/>
    </location>
</feature>
<evidence type="ECO:0000256" key="2">
    <source>
        <dbReference type="ARBA" id="ARBA00006513"/>
    </source>
</evidence>
<dbReference type="Proteomes" id="UP000515158">
    <property type="component" value="Unplaced"/>
</dbReference>
<dbReference type="RefSeq" id="XP_034246095.1">
    <property type="nucleotide sequence ID" value="XM_034390204.1"/>
</dbReference>
<evidence type="ECO:0000313" key="15">
    <source>
        <dbReference type="RefSeq" id="XP_034246095.1"/>
    </source>
</evidence>
<comment type="similarity">
    <text evidence="2">Belongs to the otopetrin family.</text>
</comment>
<dbReference type="CTD" id="8674066"/>
<feature type="transmembrane region" description="Helical" evidence="12">
    <location>
        <begin position="875"/>
        <end position="896"/>
    </location>
</feature>
<feature type="transmembrane region" description="Helical" evidence="12">
    <location>
        <begin position="917"/>
        <end position="936"/>
    </location>
</feature>
<evidence type="ECO:0000256" key="10">
    <source>
        <dbReference type="ARBA" id="ARBA00023303"/>
    </source>
</evidence>
<dbReference type="GO" id="GO:0005886">
    <property type="term" value="C:plasma membrane"/>
    <property type="evidence" value="ECO:0007669"/>
    <property type="project" value="UniProtKB-SubCell"/>
</dbReference>
<keyword evidence="5 12" id="KW-0812">Transmembrane</keyword>
<feature type="transmembrane region" description="Helical" evidence="12">
    <location>
        <begin position="130"/>
        <end position="150"/>
    </location>
</feature>
<feature type="transmembrane region" description="Helical" evidence="12">
    <location>
        <begin position="948"/>
        <end position="967"/>
    </location>
</feature>
<keyword evidence="8" id="KW-0406">Ion transport</keyword>
<evidence type="ECO:0000256" key="1">
    <source>
        <dbReference type="ARBA" id="ARBA00004651"/>
    </source>
</evidence>
<dbReference type="PANTHER" id="PTHR21522:SF62">
    <property type="entry name" value="OTOPETRIN-LIKE A, ISOFORM C"/>
    <property type="match status" value="1"/>
</dbReference>
<feature type="transmembrane region" description="Helical" evidence="12">
    <location>
        <begin position="339"/>
        <end position="358"/>
    </location>
</feature>
<dbReference type="AlphaFoldDB" id="A0A6P8ZQM1"/>
<keyword evidence="13" id="KW-1185">Reference proteome</keyword>
<evidence type="ECO:0000256" key="5">
    <source>
        <dbReference type="ARBA" id="ARBA00022692"/>
    </source>
</evidence>
<keyword evidence="3" id="KW-0813">Transport</keyword>
<feature type="transmembrane region" description="Helical" evidence="12">
    <location>
        <begin position="93"/>
        <end position="118"/>
    </location>
</feature>
<feature type="compositionally biased region" description="Basic and acidic residues" evidence="11">
    <location>
        <begin position="167"/>
        <end position="210"/>
    </location>
</feature>
<evidence type="ECO:0000256" key="8">
    <source>
        <dbReference type="ARBA" id="ARBA00023065"/>
    </source>
</evidence>
<proteinExistence type="inferred from homology"/>
<feature type="region of interest" description="Disordered" evidence="11">
    <location>
        <begin position="530"/>
        <end position="549"/>
    </location>
</feature>
<dbReference type="RefSeq" id="XP_034246094.1">
    <property type="nucleotide sequence ID" value="XM_034390203.1"/>
</dbReference>
<evidence type="ECO:0000256" key="4">
    <source>
        <dbReference type="ARBA" id="ARBA00022475"/>
    </source>
</evidence>
<keyword evidence="7 12" id="KW-1133">Transmembrane helix</keyword>
<feature type="transmembrane region" description="Helical" evidence="12">
    <location>
        <begin position="747"/>
        <end position="773"/>
    </location>
</feature>
<dbReference type="OrthoDB" id="6429739at2759"/>
<gene>
    <name evidence="14 15" type="primary">LOC117648046</name>
</gene>
<evidence type="ECO:0000256" key="9">
    <source>
        <dbReference type="ARBA" id="ARBA00023136"/>
    </source>
</evidence>
<dbReference type="KEGG" id="tpal:117648046"/>
<evidence type="ECO:0000256" key="11">
    <source>
        <dbReference type="SAM" id="MobiDB-lite"/>
    </source>
</evidence>
<keyword evidence="10" id="KW-0407">Ion channel</keyword>
<evidence type="ECO:0000256" key="12">
    <source>
        <dbReference type="SAM" id="Phobius"/>
    </source>
</evidence>
<keyword evidence="4" id="KW-1003">Cell membrane</keyword>
<evidence type="ECO:0000256" key="6">
    <source>
        <dbReference type="ARBA" id="ARBA00022781"/>
    </source>
</evidence>
<evidence type="ECO:0000313" key="13">
    <source>
        <dbReference type="Proteomes" id="UP000515158"/>
    </source>
</evidence>
<organism evidence="14">
    <name type="scientific">Thrips palmi</name>
    <name type="common">Melon thrips</name>
    <dbReference type="NCBI Taxonomy" id="161013"/>
    <lineage>
        <taxon>Eukaryota</taxon>
        <taxon>Metazoa</taxon>
        <taxon>Ecdysozoa</taxon>
        <taxon>Arthropoda</taxon>
        <taxon>Hexapoda</taxon>
        <taxon>Insecta</taxon>
        <taxon>Pterygota</taxon>
        <taxon>Neoptera</taxon>
        <taxon>Paraneoptera</taxon>
        <taxon>Thysanoptera</taxon>
        <taxon>Terebrantia</taxon>
        <taxon>Thripoidea</taxon>
        <taxon>Thripidae</taxon>
        <taxon>Thrips</taxon>
    </lineage>
</organism>
<keyword evidence="9 12" id="KW-0472">Membrane</keyword>
<feature type="transmembrane region" description="Helical" evidence="12">
    <location>
        <begin position="300"/>
        <end position="319"/>
    </location>
</feature>
<dbReference type="Pfam" id="PF03189">
    <property type="entry name" value="Otopetrin"/>
    <property type="match status" value="2"/>
</dbReference>
<feature type="region of interest" description="Disordered" evidence="11">
    <location>
        <begin position="167"/>
        <end position="229"/>
    </location>
</feature>
<evidence type="ECO:0000256" key="3">
    <source>
        <dbReference type="ARBA" id="ARBA00022448"/>
    </source>
</evidence>